<dbReference type="AlphaFoldDB" id="A0A109UGL2"/>
<keyword evidence="4" id="KW-1185">Reference proteome</keyword>
<dbReference type="Pfam" id="PF14667">
    <property type="entry name" value="Polysacc_synt_C"/>
    <property type="match status" value="1"/>
</dbReference>
<gene>
    <name evidence="3" type="ORF">AOC36_02525</name>
</gene>
<dbReference type="RefSeq" id="WP_067630995.1">
    <property type="nucleotide sequence ID" value="NZ_CP013213.1"/>
</dbReference>
<protein>
    <submittedName>
        <fullName evidence="3">Capsular biosynthesis protein</fullName>
    </submittedName>
</protein>
<dbReference type="Pfam" id="PF01370">
    <property type="entry name" value="Epimerase"/>
    <property type="match status" value="1"/>
</dbReference>
<dbReference type="PANTHER" id="PTHR43245">
    <property type="entry name" value="BIFUNCTIONAL POLYMYXIN RESISTANCE PROTEIN ARNA"/>
    <property type="match status" value="1"/>
</dbReference>
<feature type="domain" description="Capsular polysaccharide assembling protein CapF C-terminal" evidence="2">
    <location>
        <begin position="256"/>
        <end position="366"/>
    </location>
</feature>
<dbReference type="InterPro" id="IPR029303">
    <property type="entry name" value="CapF_C"/>
</dbReference>
<evidence type="ECO:0000313" key="4">
    <source>
        <dbReference type="Proteomes" id="UP000063781"/>
    </source>
</evidence>
<evidence type="ECO:0000259" key="2">
    <source>
        <dbReference type="Pfam" id="PF14667"/>
    </source>
</evidence>
<dbReference type="KEGG" id="erl:AOC36_02525"/>
<proteinExistence type="predicted"/>
<dbReference type="PANTHER" id="PTHR43245:SF55">
    <property type="entry name" value="NAD(P)-BINDING DOMAIN-CONTAINING PROTEIN"/>
    <property type="match status" value="1"/>
</dbReference>
<sequence>MKVLVTGSSGFVGKNVVSTLKSFEDIEVLLFDRDDTEETLEDAAQNCDFVVHLAGVNRPDNVSEFYEGNASLTEKLCALLEKHKNIVPILITSSIQATLDNDYGKSKKDGEIALLHYAQKHSVPVMIYRLPNLFGKWSRPFYNSVVSTWCHQIARDEPITVSNPDYELTLVYIDDLVSEIVSHIRKNVALSKDHYYEIETKETLTLRTLEQTLRLFKQSRDSLVVANMDHPFVKKLYSTYLTYLPTDQFSYPLTQHQDQRGSFTEIVKAPEFGQVSVNISKPGITKGNHWHHTKTEKFLVVKGCGVIQFRDIFETEVIEYHVSDEKLEVVDIPPGYTHNIINTGDADMVTIMWCNESFDPQRPDTFFLEV</sequence>
<evidence type="ECO:0000259" key="1">
    <source>
        <dbReference type="Pfam" id="PF01370"/>
    </source>
</evidence>
<organism evidence="3 4">
    <name type="scientific">Erysipelothrix larvae</name>
    <dbReference type="NCBI Taxonomy" id="1514105"/>
    <lineage>
        <taxon>Bacteria</taxon>
        <taxon>Bacillati</taxon>
        <taxon>Bacillota</taxon>
        <taxon>Erysipelotrichia</taxon>
        <taxon>Erysipelotrichales</taxon>
        <taxon>Erysipelotrichaceae</taxon>
        <taxon>Erysipelothrix</taxon>
    </lineage>
</organism>
<dbReference type="SUPFAM" id="SSF51735">
    <property type="entry name" value="NAD(P)-binding Rossmann-fold domains"/>
    <property type="match status" value="1"/>
</dbReference>
<dbReference type="InterPro" id="IPR011051">
    <property type="entry name" value="RmlC_Cupin_sf"/>
</dbReference>
<dbReference type="EMBL" id="CP013213">
    <property type="protein sequence ID" value="AMC92897.1"/>
    <property type="molecule type" value="Genomic_DNA"/>
</dbReference>
<dbReference type="Gene3D" id="2.60.120.10">
    <property type="entry name" value="Jelly Rolls"/>
    <property type="match status" value="1"/>
</dbReference>
<dbReference type="Proteomes" id="UP000063781">
    <property type="component" value="Chromosome"/>
</dbReference>
<accession>A0A109UGL2</accession>
<dbReference type="InterPro" id="IPR001509">
    <property type="entry name" value="Epimerase_deHydtase"/>
</dbReference>
<dbReference type="STRING" id="1514105.AOC36_02525"/>
<dbReference type="InterPro" id="IPR014710">
    <property type="entry name" value="RmlC-like_jellyroll"/>
</dbReference>
<reference evidence="3 4" key="1">
    <citation type="submission" date="2015-10" db="EMBL/GenBank/DDBJ databases">
        <title>Erysipelothrix larvae sp. LV19 isolated from the larval gut of the rhinoceros beetle, Trypoxylus dichotomus.</title>
        <authorList>
            <person name="Lim S."/>
            <person name="Kim B.-C."/>
        </authorList>
    </citation>
    <scope>NUCLEOTIDE SEQUENCE [LARGE SCALE GENOMIC DNA]</scope>
    <source>
        <strain evidence="3 4">LV19</strain>
    </source>
</reference>
<dbReference type="CDD" id="cd07007">
    <property type="entry name" value="cupin_CapF-like_C"/>
    <property type="match status" value="1"/>
</dbReference>
<dbReference type="Gene3D" id="3.40.50.720">
    <property type="entry name" value="NAD(P)-binding Rossmann-like Domain"/>
    <property type="match status" value="1"/>
</dbReference>
<dbReference type="InterPro" id="IPR036291">
    <property type="entry name" value="NAD(P)-bd_dom_sf"/>
</dbReference>
<name>A0A109UGL2_9FIRM</name>
<dbReference type="SUPFAM" id="SSF51182">
    <property type="entry name" value="RmlC-like cupins"/>
    <property type="match status" value="1"/>
</dbReference>
<dbReference type="OrthoDB" id="9801056at2"/>
<dbReference type="InterPro" id="IPR050177">
    <property type="entry name" value="Lipid_A_modif_metabolic_enz"/>
</dbReference>
<feature type="domain" description="NAD-dependent epimerase/dehydratase" evidence="1">
    <location>
        <begin position="3"/>
        <end position="194"/>
    </location>
</feature>
<evidence type="ECO:0000313" key="3">
    <source>
        <dbReference type="EMBL" id="AMC92897.1"/>
    </source>
</evidence>